<reference evidence="1" key="1">
    <citation type="journal article" date="2014" name="Int. J. Syst. Evol. Microbiol.">
        <title>Complete genome sequence of Corynebacterium casei LMG S-19264T (=DSM 44701T), isolated from a smear-ripened cheese.</title>
        <authorList>
            <consortium name="US DOE Joint Genome Institute (JGI-PGF)"/>
            <person name="Walter F."/>
            <person name="Albersmeier A."/>
            <person name="Kalinowski J."/>
            <person name="Ruckert C."/>
        </authorList>
    </citation>
    <scope>NUCLEOTIDE SEQUENCE</scope>
    <source>
        <strain evidence="1">JCM 4386</strain>
    </source>
</reference>
<sequence>MLVVERMTTVSRALAVQLAAAAGAAATNEAPTRAAAPTEAPSIRLARMSVLPCSLGTGMPPVTVQNSLGARAAPFITIRFQPRRSLD</sequence>
<dbReference type="EMBL" id="BMTL01000001">
    <property type="protein sequence ID" value="GGR66345.1"/>
    <property type="molecule type" value="Genomic_DNA"/>
</dbReference>
<comment type="caution">
    <text evidence="1">The sequence shown here is derived from an EMBL/GenBank/DDBJ whole genome shotgun (WGS) entry which is preliminary data.</text>
</comment>
<reference evidence="1" key="2">
    <citation type="submission" date="2020-09" db="EMBL/GenBank/DDBJ databases">
        <authorList>
            <person name="Sun Q."/>
            <person name="Ohkuma M."/>
        </authorList>
    </citation>
    <scope>NUCLEOTIDE SEQUENCE</scope>
    <source>
        <strain evidence="1">JCM 4386</strain>
    </source>
</reference>
<dbReference type="Proteomes" id="UP000606194">
    <property type="component" value="Unassembled WGS sequence"/>
</dbReference>
<dbReference type="AlphaFoldDB" id="A0A918FPX3"/>
<protein>
    <submittedName>
        <fullName evidence="1">Uncharacterized protein</fullName>
    </submittedName>
</protein>
<proteinExistence type="predicted"/>
<name>A0A918FPX3_9ACTN</name>
<accession>A0A918FPX3</accession>
<evidence type="ECO:0000313" key="2">
    <source>
        <dbReference type="Proteomes" id="UP000606194"/>
    </source>
</evidence>
<gene>
    <name evidence="1" type="ORF">GCM10010269_01220</name>
</gene>
<keyword evidence="2" id="KW-1185">Reference proteome</keyword>
<evidence type="ECO:0000313" key="1">
    <source>
        <dbReference type="EMBL" id="GGR66345.1"/>
    </source>
</evidence>
<organism evidence="1 2">
    <name type="scientific">Streptomyces humidus</name>
    <dbReference type="NCBI Taxonomy" id="52259"/>
    <lineage>
        <taxon>Bacteria</taxon>
        <taxon>Bacillati</taxon>
        <taxon>Actinomycetota</taxon>
        <taxon>Actinomycetes</taxon>
        <taxon>Kitasatosporales</taxon>
        <taxon>Streptomycetaceae</taxon>
        <taxon>Streptomyces</taxon>
    </lineage>
</organism>